<dbReference type="AlphaFoldDB" id="A0A0F5LSD5"/>
<keyword evidence="1" id="KW-0472">Membrane</keyword>
<name>A0A0F5LSD5_9HYPH</name>
<gene>
    <name evidence="3" type="ORF">SAMN02745223_03757</name>
    <name evidence="2" type="ORF">VW29_06780</name>
</gene>
<protein>
    <submittedName>
        <fullName evidence="2">Uncharacterized protein</fullName>
    </submittedName>
</protein>
<dbReference type="PATRIC" id="fig|1121477.3.peg.2444"/>
<dbReference type="Proteomes" id="UP000033608">
    <property type="component" value="Unassembled WGS sequence"/>
</dbReference>
<accession>A0A0F5LSD5</accession>
<keyword evidence="4" id="KW-1185">Reference proteome</keyword>
<dbReference type="EMBL" id="LAJF01000059">
    <property type="protein sequence ID" value="KKB85253.1"/>
    <property type="molecule type" value="Genomic_DNA"/>
</dbReference>
<dbReference type="STRING" id="1121477.SAMN02745223_03757"/>
<feature type="transmembrane region" description="Helical" evidence="1">
    <location>
        <begin position="90"/>
        <end position="109"/>
    </location>
</feature>
<sequence length="249" mass="26027">MALDVVPPDSDDKLSNNMAEDGLDEIMADEERRVAAELAARLAAVAEQQAATDANADSIDPVLIRNRQKAFSRRQNARAATLPLGQVRRAARIMGSLVLVGLLAVAYFGRVQIVEQFPAAAGLYGKVGLGVNVIGLDISGIQTMRTRRDGKDVLVVSAELVGLKPVPVVIPPVVVTLLNEAGEAIYEWSLTPQVRDLMAGESAMIETQLTQPPADAARVRLSFTGAGSVPGAAAKSAAGAAAAISGKDH</sequence>
<evidence type="ECO:0000313" key="2">
    <source>
        <dbReference type="EMBL" id="KKB85253.1"/>
    </source>
</evidence>
<dbReference type="Proteomes" id="UP000184533">
    <property type="component" value="Unassembled WGS sequence"/>
</dbReference>
<reference evidence="3 5" key="2">
    <citation type="submission" date="2016-11" db="EMBL/GenBank/DDBJ databases">
        <authorList>
            <person name="Jaros S."/>
            <person name="Januszkiewicz K."/>
            <person name="Wedrychowicz H."/>
        </authorList>
    </citation>
    <scope>NUCLEOTIDE SEQUENCE [LARGE SCALE GENOMIC DNA]</scope>
    <source>
        <strain evidence="3 5">DSM 17137</strain>
    </source>
</reference>
<evidence type="ECO:0000313" key="4">
    <source>
        <dbReference type="Proteomes" id="UP000033608"/>
    </source>
</evidence>
<organism evidence="2 4">
    <name type="scientific">Devosia limi DSM 17137</name>
    <dbReference type="NCBI Taxonomy" id="1121477"/>
    <lineage>
        <taxon>Bacteria</taxon>
        <taxon>Pseudomonadati</taxon>
        <taxon>Pseudomonadota</taxon>
        <taxon>Alphaproteobacteria</taxon>
        <taxon>Hyphomicrobiales</taxon>
        <taxon>Devosiaceae</taxon>
        <taxon>Devosia</taxon>
    </lineage>
</organism>
<evidence type="ECO:0000313" key="3">
    <source>
        <dbReference type="EMBL" id="SHF87458.1"/>
    </source>
</evidence>
<feature type="transmembrane region" description="Helical" evidence="1">
    <location>
        <begin position="121"/>
        <end position="141"/>
    </location>
</feature>
<keyword evidence="1" id="KW-1133">Transmembrane helix</keyword>
<dbReference type="EMBL" id="FQVC01000016">
    <property type="protein sequence ID" value="SHF87458.1"/>
    <property type="molecule type" value="Genomic_DNA"/>
</dbReference>
<evidence type="ECO:0000313" key="5">
    <source>
        <dbReference type="Proteomes" id="UP000184533"/>
    </source>
</evidence>
<proteinExistence type="predicted"/>
<keyword evidence="1" id="KW-0812">Transmembrane</keyword>
<reference evidence="2 4" key="1">
    <citation type="submission" date="2015-03" db="EMBL/GenBank/DDBJ databases">
        <authorList>
            <person name="Hassan Y.I."/>
            <person name="Lepp D."/>
            <person name="Zhou T."/>
        </authorList>
    </citation>
    <scope>NUCLEOTIDE SEQUENCE [LARGE SCALE GENOMIC DNA]</scope>
    <source>
        <strain evidence="2 4">DSM 17137</strain>
    </source>
</reference>
<evidence type="ECO:0000256" key="1">
    <source>
        <dbReference type="SAM" id="Phobius"/>
    </source>
</evidence>